<dbReference type="RefSeq" id="YP_009686253.1">
    <property type="nucleotide sequence ID" value="NC_044464.1"/>
</dbReference>
<evidence type="ECO:0000313" key="1">
    <source>
        <dbReference type="EMBL" id="QDR25067.1"/>
    </source>
</evidence>
<gene>
    <name evidence="1" type="primary">ORF16</name>
</gene>
<accession>A0A516ZBH6</accession>
<organism evidence="1">
    <name type="scientific">Halamphora calidilacuna</name>
    <dbReference type="NCBI Taxonomy" id="2133758"/>
    <lineage>
        <taxon>Eukaryota</taxon>
        <taxon>Sar</taxon>
        <taxon>Stramenopiles</taxon>
        <taxon>Ochrophyta</taxon>
        <taxon>Bacillariophyta</taxon>
        <taxon>Bacillariophyceae</taxon>
        <taxon>Bacillariophycidae</taxon>
        <taxon>Naviculales</taxon>
        <taxon>Amphipleuraceae</taxon>
        <taxon>Halamphora</taxon>
    </lineage>
</organism>
<proteinExistence type="predicted"/>
<protein>
    <submittedName>
        <fullName evidence="1">Uncharacterized protein</fullName>
    </submittedName>
</protein>
<keyword evidence="1" id="KW-0150">Chloroplast</keyword>
<keyword evidence="1" id="KW-0934">Plastid</keyword>
<dbReference type="GeneID" id="41660967"/>
<dbReference type="AlphaFoldDB" id="A0A516ZBH6"/>
<name>A0A516ZBH6_9STRA</name>
<geneLocation type="chloroplast" evidence="1"/>
<dbReference type="EMBL" id="MK045451">
    <property type="protein sequence ID" value="QDR25067.1"/>
    <property type="molecule type" value="Genomic_DNA"/>
</dbReference>
<reference evidence="1" key="1">
    <citation type="journal article" date="2019" name="PLoS ONE">
        <title>Extensive chloroplast genome rearrangement amongst three closely related Halamphora spp. (Bacillariophyceae), and evidence for rapid evolution as compared to land plants.</title>
        <authorList>
            <person name="Hamsher S.E."/>
            <person name="Keepers K.G."/>
            <person name="Pogoda C.S."/>
            <person name="Stepanek J.G."/>
            <person name="Kane N.C."/>
            <person name="Kociolek J.P."/>
        </authorList>
    </citation>
    <scope>NUCLEOTIDE SEQUENCE</scope>
</reference>
<sequence length="101" mass="12192">MTIGEELYFYQYPVLFPDYLLTYQDKYDLKIKLQLIESFSTVELEKRFTLKNFLNKFSVQNKDLTKIKKELINLFSRWTDSQLIENKFSLTFKDGSSIKLR</sequence>